<evidence type="ECO:0000313" key="3">
    <source>
        <dbReference type="Proteomes" id="UP001589647"/>
    </source>
</evidence>
<dbReference type="InterPro" id="IPR029058">
    <property type="entry name" value="AB_hydrolase_fold"/>
</dbReference>
<dbReference type="PANTHER" id="PTHR43798:SF33">
    <property type="entry name" value="HYDROLASE, PUTATIVE (AFU_ORTHOLOGUE AFUA_2G14860)-RELATED"/>
    <property type="match status" value="1"/>
</dbReference>
<dbReference type="Gene3D" id="3.40.50.1820">
    <property type="entry name" value="alpha/beta hydrolase"/>
    <property type="match status" value="1"/>
</dbReference>
<dbReference type="EC" id="3.8.1.5" evidence="2"/>
<proteinExistence type="predicted"/>
<dbReference type="Pfam" id="PF00561">
    <property type="entry name" value="Abhydrolase_1"/>
    <property type="match status" value="1"/>
</dbReference>
<evidence type="ECO:0000259" key="1">
    <source>
        <dbReference type="Pfam" id="PF00561"/>
    </source>
</evidence>
<dbReference type="RefSeq" id="WP_189651043.1">
    <property type="nucleotide sequence ID" value="NZ_BMRC01000017.1"/>
</dbReference>
<dbReference type="InterPro" id="IPR000073">
    <property type="entry name" value="AB_hydrolase_1"/>
</dbReference>
<name>A0ABV5IP82_9ACTN</name>
<gene>
    <name evidence="2" type="ORF">ACFFV7_34535</name>
</gene>
<protein>
    <submittedName>
        <fullName evidence="2">Haloalkane dehalogenase</fullName>
        <ecNumber evidence="2">3.8.1.5</ecNumber>
    </submittedName>
</protein>
<dbReference type="EMBL" id="JBHMEI010000037">
    <property type="protein sequence ID" value="MFB9206357.1"/>
    <property type="molecule type" value="Genomic_DNA"/>
</dbReference>
<sequence>MLDSTIHYEDRGEGAPIVFLHGNPNSSHLWRNVLPAVGGPGRLLAPDLIGMGRSGKPDIDYRFTDHARYLDAWFDRLGLEDVVLVGHDWGGALAFDWAARHPERVRGVAFFETIVRPMSWSELGEGPRARSELIRSEEGERLVLDDDFLVRTAYTGGVLNPLGEEELRPYLEAYATRESRRPLLQWARSIPLDGDPADVAEAVERYDKWLAASDDVPKLLLTFDSSPTLLIQGEVLDWCARNIAALEIEHLGPAGHHAPEDQPEAIAAAISSWAGRHALRPS</sequence>
<dbReference type="InterPro" id="IPR000639">
    <property type="entry name" value="Epox_hydrolase-like"/>
</dbReference>
<comment type="caution">
    <text evidence="2">The sequence shown here is derived from an EMBL/GenBank/DDBJ whole genome shotgun (WGS) entry which is preliminary data.</text>
</comment>
<evidence type="ECO:0000313" key="2">
    <source>
        <dbReference type="EMBL" id="MFB9206357.1"/>
    </source>
</evidence>
<dbReference type="PRINTS" id="PR00111">
    <property type="entry name" value="ABHYDROLASE"/>
</dbReference>
<dbReference type="NCBIfam" id="NF002938">
    <property type="entry name" value="PRK03592.1"/>
    <property type="match status" value="1"/>
</dbReference>
<keyword evidence="3" id="KW-1185">Reference proteome</keyword>
<reference evidence="2 3" key="1">
    <citation type="submission" date="2024-09" db="EMBL/GenBank/DDBJ databases">
        <authorList>
            <person name="Sun Q."/>
            <person name="Mori K."/>
        </authorList>
    </citation>
    <scope>NUCLEOTIDE SEQUENCE [LARGE SCALE GENOMIC DNA]</scope>
    <source>
        <strain evidence="2 3">CCM 3426</strain>
    </source>
</reference>
<dbReference type="PANTHER" id="PTHR43798">
    <property type="entry name" value="MONOACYLGLYCEROL LIPASE"/>
    <property type="match status" value="1"/>
</dbReference>
<dbReference type="PRINTS" id="PR00412">
    <property type="entry name" value="EPOXHYDRLASE"/>
</dbReference>
<dbReference type="InterPro" id="IPR050266">
    <property type="entry name" value="AB_hydrolase_sf"/>
</dbReference>
<organism evidence="2 3">
    <name type="scientific">Nonomuraea spiralis</name>
    <dbReference type="NCBI Taxonomy" id="46182"/>
    <lineage>
        <taxon>Bacteria</taxon>
        <taxon>Bacillati</taxon>
        <taxon>Actinomycetota</taxon>
        <taxon>Actinomycetes</taxon>
        <taxon>Streptosporangiales</taxon>
        <taxon>Streptosporangiaceae</taxon>
        <taxon>Nonomuraea</taxon>
    </lineage>
</organism>
<dbReference type="GO" id="GO:0018786">
    <property type="term" value="F:haloalkane dehalogenase activity"/>
    <property type="evidence" value="ECO:0007669"/>
    <property type="project" value="UniProtKB-EC"/>
</dbReference>
<dbReference type="SUPFAM" id="SSF53474">
    <property type="entry name" value="alpha/beta-Hydrolases"/>
    <property type="match status" value="1"/>
</dbReference>
<keyword evidence="2" id="KW-0378">Hydrolase</keyword>
<feature type="domain" description="AB hydrolase-1" evidence="1">
    <location>
        <begin position="16"/>
        <end position="233"/>
    </location>
</feature>
<accession>A0ABV5IP82</accession>
<dbReference type="Proteomes" id="UP001589647">
    <property type="component" value="Unassembled WGS sequence"/>
</dbReference>